<dbReference type="NCBIfam" id="NF042934">
    <property type="entry name" value="cis_reg_atten"/>
    <property type="match status" value="1"/>
</dbReference>
<protein>
    <submittedName>
        <fullName evidence="1">Leader peptide</fullName>
    </submittedName>
</protein>
<proteinExistence type="predicted"/>
<sequence>MSQIPLTRRQHVDLVRVTSAQCRPAS</sequence>
<dbReference type="Proteomes" id="UP001595891">
    <property type="component" value="Unassembled WGS sequence"/>
</dbReference>
<reference evidence="2" key="1">
    <citation type="journal article" date="2019" name="Int. J. Syst. Evol. Microbiol.">
        <title>The Global Catalogue of Microorganisms (GCM) 10K type strain sequencing project: providing services to taxonomists for standard genome sequencing and annotation.</title>
        <authorList>
            <consortium name="The Broad Institute Genomics Platform"/>
            <consortium name="The Broad Institute Genome Sequencing Center for Infectious Disease"/>
            <person name="Wu L."/>
            <person name="Ma J."/>
        </authorList>
    </citation>
    <scope>NUCLEOTIDE SEQUENCE [LARGE SCALE GENOMIC DNA]</scope>
    <source>
        <strain evidence="2">CCUG 49560</strain>
    </source>
</reference>
<evidence type="ECO:0000313" key="1">
    <source>
        <dbReference type="EMBL" id="MFC4588177.1"/>
    </source>
</evidence>
<comment type="caution">
    <text evidence="1">The sequence shown here is derived from an EMBL/GenBank/DDBJ whole genome shotgun (WGS) entry which is preliminary data.</text>
</comment>
<evidence type="ECO:0000313" key="2">
    <source>
        <dbReference type="Proteomes" id="UP001595891"/>
    </source>
</evidence>
<organism evidence="1 2">
    <name type="scientific">Sphaerisporangium corydalis</name>
    <dbReference type="NCBI Taxonomy" id="1441875"/>
    <lineage>
        <taxon>Bacteria</taxon>
        <taxon>Bacillati</taxon>
        <taxon>Actinomycetota</taxon>
        <taxon>Actinomycetes</taxon>
        <taxon>Streptosporangiales</taxon>
        <taxon>Streptosporangiaceae</taxon>
        <taxon>Sphaerisporangium</taxon>
    </lineage>
</organism>
<dbReference type="InterPro" id="IPR049979">
    <property type="entry name" value="Cys_resp_CS_actino"/>
</dbReference>
<gene>
    <name evidence="1" type="ORF">ACFO8L_18960</name>
</gene>
<name>A0ABV9EFI1_9ACTN</name>
<dbReference type="RefSeq" id="WP_380707096.1">
    <property type="nucleotide sequence ID" value="NZ_JANZYP010000029.1"/>
</dbReference>
<dbReference type="EMBL" id="JBHSFN010000011">
    <property type="protein sequence ID" value="MFC4588177.1"/>
    <property type="molecule type" value="Genomic_DNA"/>
</dbReference>
<keyword evidence="2" id="KW-1185">Reference proteome</keyword>
<accession>A0ABV9EFI1</accession>